<feature type="transmembrane region" description="Helical" evidence="6">
    <location>
        <begin position="303"/>
        <end position="321"/>
    </location>
</feature>
<dbReference type="InterPro" id="IPR020846">
    <property type="entry name" value="MFS_dom"/>
</dbReference>
<dbReference type="InterPro" id="IPR001958">
    <property type="entry name" value="Tet-R_TetA/multi-R_MdtG-like"/>
</dbReference>
<evidence type="ECO:0000313" key="8">
    <source>
        <dbReference type="EMBL" id="MDR6531922.1"/>
    </source>
</evidence>
<evidence type="ECO:0000313" key="9">
    <source>
        <dbReference type="Proteomes" id="UP001262754"/>
    </source>
</evidence>
<keyword evidence="3 6" id="KW-1133">Transmembrane helix</keyword>
<evidence type="ECO:0000256" key="3">
    <source>
        <dbReference type="ARBA" id="ARBA00022989"/>
    </source>
</evidence>
<evidence type="ECO:0000256" key="6">
    <source>
        <dbReference type="SAM" id="Phobius"/>
    </source>
</evidence>
<gene>
    <name evidence="8" type="ORF">J2800_002675</name>
</gene>
<feature type="domain" description="Major facilitator superfamily (MFS) profile" evidence="7">
    <location>
        <begin position="18"/>
        <end position="413"/>
    </location>
</feature>
<evidence type="ECO:0000256" key="4">
    <source>
        <dbReference type="ARBA" id="ARBA00023136"/>
    </source>
</evidence>
<feature type="transmembrane region" description="Helical" evidence="6">
    <location>
        <begin position="187"/>
        <end position="205"/>
    </location>
</feature>
<dbReference type="SUPFAM" id="SSF103473">
    <property type="entry name" value="MFS general substrate transporter"/>
    <property type="match status" value="1"/>
</dbReference>
<name>A0ABU1N0T8_9CAUL</name>
<dbReference type="Pfam" id="PF07690">
    <property type="entry name" value="MFS_1"/>
    <property type="match status" value="1"/>
</dbReference>
<accession>A0ABU1N0T8</accession>
<evidence type="ECO:0000256" key="5">
    <source>
        <dbReference type="SAM" id="MobiDB-lite"/>
    </source>
</evidence>
<evidence type="ECO:0000256" key="2">
    <source>
        <dbReference type="ARBA" id="ARBA00022692"/>
    </source>
</evidence>
<feature type="transmembrane region" description="Helical" evidence="6">
    <location>
        <begin position="19"/>
        <end position="40"/>
    </location>
</feature>
<dbReference type="PANTHER" id="PTHR23546">
    <property type="entry name" value="TRANSPORT PROTEIN"/>
    <property type="match status" value="1"/>
</dbReference>
<dbReference type="InterPro" id="IPR036259">
    <property type="entry name" value="MFS_trans_sf"/>
</dbReference>
<feature type="region of interest" description="Disordered" evidence="5">
    <location>
        <begin position="419"/>
        <end position="442"/>
    </location>
</feature>
<dbReference type="PROSITE" id="PS50850">
    <property type="entry name" value="MFS"/>
    <property type="match status" value="1"/>
</dbReference>
<dbReference type="PRINTS" id="PR01035">
    <property type="entry name" value="TCRTETA"/>
</dbReference>
<feature type="transmembrane region" description="Helical" evidence="6">
    <location>
        <begin position="154"/>
        <end position="181"/>
    </location>
</feature>
<keyword evidence="4 6" id="KW-0472">Membrane</keyword>
<dbReference type="Proteomes" id="UP001262754">
    <property type="component" value="Unassembled WGS sequence"/>
</dbReference>
<reference evidence="8 9" key="1">
    <citation type="submission" date="2023-07" db="EMBL/GenBank/DDBJ databases">
        <title>Sorghum-associated microbial communities from plants grown in Nebraska, USA.</title>
        <authorList>
            <person name="Schachtman D."/>
        </authorList>
    </citation>
    <scope>NUCLEOTIDE SEQUENCE [LARGE SCALE GENOMIC DNA]</scope>
    <source>
        <strain evidence="8 9">DS2154</strain>
    </source>
</reference>
<evidence type="ECO:0000259" key="7">
    <source>
        <dbReference type="PROSITE" id="PS50850"/>
    </source>
</evidence>
<feature type="transmembrane region" description="Helical" evidence="6">
    <location>
        <begin position="52"/>
        <end position="73"/>
    </location>
</feature>
<comment type="caution">
    <text evidence="8">The sequence shown here is derived from an EMBL/GenBank/DDBJ whole genome shotgun (WGS) entry which is preliminary data.</text>
</comment>
<keyword evidence="9" id="KW-1185">Reference proteome</keyword>
<feature type="transmembrane region" description="Helical" evidence="6">
    <location>
        <begin position="234"/>
        <end position="250"/>
    </location>
</feature>
<feature type="compositionally biased region" description="Basic and acidic residues" evidence="5">
    <location>
        <begin position="419"/>
        <end position="428"/>
    </location>
</feature>
<dbReference type="RefSeq" id="WP_056752917.1">
    <property type="nucleotide sequence ID" value="NZ_BMLD01000016.1"/>
</dbReference>
<evidence type="ECO:0000256" key="1">
    <source>
        <dbReference type="ARBA" id="ARBA00004141"/>
    </source>
</evidence>
<feature type="transmembrane region" description="Helical" evidence="6">
    <location>
        <begin position="360"/>
        <end position="384"/>
    </location>
</feature>
<feature type="transmembrane region" description="Helical" evidence="6">
    <location>
        <begin position="110"/>
        <end position="133"/>
    </location>
</feature>
<keyword evidence="2 6" id="KW-0812">Transmembrane</keyword>
<proteinExistence type="predicted"/>
<feature type="transmembrane region" description="Helical" evidence="6">
    <location>
        <begin position="390"/>
        <end position="408"/>
    </location>
</feature>
<dbReference type="EMBL" id="JAVDRL010000007">
    <property type="protein sequence ID" value="MDR6531922.1"/>
    <property type="molecule type" value="Genomic_DNA"/>
</dbReference>
<feature type="transmembrane region" description="Helical" evidence="6">
    <location>
        <begin position="270"/>
        <end position="291"/>
    </location>
</feature>
<dbReference type="CDD" id="cd17330">
    <property type="entry name" value="MFS_SLC46_TetA_like"/>
    <property type="match status" value="1"/>
</dbReference>
<dbReference type="Gene3D" id="1.20.1250.20">
    <property type="entry name" value="MFS general substrate transporter like domains"/>
    <property type="match status" value="1"/>
</dbReference>
<organism evidence="8 9">
    <name type="scientific">Caulobacter rhizosphaerae</name>
    <dbReference type="NCBI Taxonomy" id="2010972"/>
    <lineage>
        <taxon>Bacteria</taxon>
        <taxon>Pseudomonadati</taxon>
        <taxon>Pseudomonadota</taxon>
        <taxon>Alphaproteobacteria</taxon>
        <taxon>Caulobacterales</taxon>
        <taxon>Caulobacteraceae</taxon>
        <taxon>Caulobacter</taxon>
    </lineage>
</organism>
<dbReference type="InterPro" id="IPR011701">
    <property type="entry name" value="MFS"/>
</dbReference>
<protein>
    <submittedName>
        <fullName evidence="8">MFS family permease</fullName>
    </submittedName>
</protein>
<dbReference type="PANTHER" id="PTHR23546:SF1">
    <property type="entry name" value="MEMBRANE PROTEIN"/>
    <property type="match status" value="1"/>
</dbReference>
<feature type="transmembrane region" description="Helical" evidence="6">
    <location>
        <begin position="85"/>
        <end position="104"/>
    </location>
</feature>
<feature type="transmembrane region" description="Helical" evidence="6">
    <location>
        <begin position="327"/>
        <end position="348"/>
    </location>
</feature>
<comment type="subcellular location">
    <subcellularLocation>
        <location evidence="1">Membrane</location>
        <topology evidence="1">Multi-pass membrane protein</topology>
    </subcellularLocation>
</comment>
<sequence>MSAASPDVRLDDKAKGRAFAILFAVLLSSAAGNTALQTVLPAIGRQVGIPDVLISSIFSLSALLWGVMSPVWARMSDKRGRKPMVILGMAGFAVSMLGFGFFILMGLKGLMAPLAVFAGAALSRGIFGLVGSASNPAAQAYVADRTAPADRTNALATMASASGLGTILGPAVAPFLVFPLLALSGPMFSFALIAGVVLVLVLRGLPERPEEIPDREAGVSAKPRARVRWNDRRIMPFVLYGFLLASAQTVNQQTLGFMVIDKLNITPAKAAAFAGVAMMAGAVASLLAQWGLIRMLRLAPRQLLWLGAGCAALGNLIVAFSPDYHTLVVGFALCSLGYGFARPGFTAGASLSVGHEEQGAVAGAISAINGASVIIAPVLGVALYKWAHPSPYLMNMALLAGLVAYALIDPVMRRVGDASAPREARDEAQVVDASSIDATGPH</sequence>